<keyword evidence="2" id="KW-0479">Metal-binding</keyword>
<dbReference type="PATRIC" id="fig|1348663.4.peg.5464"/>
<dbReference type="InterPro" id="IPR001915">
    <property type="entry name" value="Peptidase_M48"/>
</dbReference>
<evidence type="ECO:0000256" key="2">
    <source>
        <dbReference type="ARBA" id="ARBA00022723"/>
    </source>
</evidence>
<dbReference type="EMBL" id="JNBY01000106">
    <property type="protein sequence ID" value="KDN82576.1"/>
    <property type="molecule type" value="Genomic_DNA"/>
</dbReference>
<keyword evidence="4 6" id="KW-0862">Zinc</keyword>
<dbReference type="Pfam" id="PF01435">
    <property type="entry name" value="Peptidase_M48"/>
    <property type="match status" value="1"/>
</dbReference>
<keyword evidence="3 6" id="KW-0378">Hydrolase</keyword>
<dbReference type="eggNOG" id="COG0501">
    <property type="taxonomic scope" value="Bacteria"/>
</dbReference>
<comment type="cofactor">
    <cofactor evidence="6">
        <name>Zn(2+)</name>
        <dbReference type="ChEBI" id="CHEBI:29105"/>
    </cofactor>
    <text evidence="6">Binds 1 zinc ion per subunit.</text>
</comment>
<proteinExistence type="inferred from homology"/>
<protein>
    <submittedName>
        <fullName evidence="8">Peptidase M48</fullName>
    </submittedName>
</protein>
<feature type="domain" description="Peptidase M48" evidence="7">
    <location>
        <begin position="1"/>
        <end position="64"/>
    </location>
</feature>
<evidence type="ECO:0000313" key="9">
    <source>
        <dbReference type="Proteomes" id="UP000027178"/>
    </source>
</evidence>
<dbReference type="HOGENOM" id="CLU_2752439_0_0_11"/>
<dbReference type="GO" id="GO:0004222">
    <property type="term" value="F:metalloendopeptidase activity"/>
    <property type="evidence" value="ECO:0007669"/>
    <property type="project" value="InterPro"/>
</dbReference>
<dbReference type="GO" id="GO:0006508">
    <property type="term" value="P:proteolysis"/>
    <property type="evidence" value="ECO:0007669"/>
    <property type="project" value="UniProtKB-KW"/>
</dbReference>
<organism evidence="8 9">
    <name type="scientific">Kitasatospora cheerisanensis KCTC 2395</name>
    <dbReference type="NCBI Taxonomy" id="1348663"/>
    <lineage>
        <taxon>Bacteria</taxon>
        <taxon>Bacillati</taxon>
        <taxon>Actinomycetota</taxon>
        <taxon>Actinomycetes</taxon>
        <taxon>Kitasatosporales</taxon>
        <taxon>Streptomycetaceae</taxon>
        <taxon>Kitasatospora</taxon>
    </lineage>
</organism>
<comment type="caution">
    <text evidence="8">The sequence shown here is derived from an EMBL/GenBank/DDBJ whole genome shotgun (WGS) entry which is preliminary data.</text>
</comment>
<keyword evidence="1 6" id="KW-0645">Protease</keyword>
<name>A0A066YWV4_9ACTN</name>
<dbReference type="Proteomes" id="UP000027178">
    <property type="component" value="Unassembled WGS sequence"/>
</dbReference>
<dbReference type="GO" id="GO:0046872">
    <property type="term" value="F:metal ion binding"/>
    <property type="evidence" value="ECO:0007669"/>
    <property type="project" value="UniProtKB-KW"/>
</dbReference>
<evidence type="ECO:0000256" key="3">
    <source>
        <dbReference type="ARBA" id="ARBA00022801"/>
    </source>
</evidence>
<evidence type="ECO:0000313" key="8">
    <source>
        <dbReference type="EMBL" id="KDN82576.1"/>
    </source>
</evidence>
<evidence type="ECO:0000256" key="6">
    <source>
        <dbReference type="RuleBase" id="RU003983"/>
    </source>
</evidence>
<evidence type="ECO:0000256" key="1">
    <source>
        <dbReference type="ARBA" id="ARBA00022670"/>
    </source>
</evidence>
<comment type="similarity">
    <text evidence="6">Belongs to the peptidase M48 family.</text>
</comment>
<sequence>MSRRIEARADRHALELTGDAEQFVAMQRRLAVANVSDPNPPRVLELLLATHPSAGRRIAAARRWQAAHPS</sequence>
<reference evidence="8 9" key="1">
    <citation type="submission" date="2014-05" db="EMBL/GenBank/DDBJ databases">
        <title>Draft Genome Sequence of Kitasatospora cheerisanensis KCTC 2395.</title>
        <authorList>
            <person name="Nam D.H."/>
        </authorList>
    </citation>
    <scope>NUCLEOTIDE SEQUENCE [LARGE SCALE GENOMIC DNA]</scope>
    <source>
        <strain evidence="8 9">KCTC 2395</strain>
    </source>
</reference>
<keyword evidence="9" id="KW-1185">Reference proteome</keyword>
<evidence type="ECO:0000256" key="4">
    <source>
        <dbReference type="ARBA" id="ARBA00022833"/>
    </source>
</evidence>
<dbReference type="AlphaFoldDB" id="A0A066YWV4"/>
<gene>
    <name evidence="8" type="ORF">KCH_56450</name>
</gene>
<accession>A0A066YWV4</accession>
<evidence type="ECO:0000259" key="7">
    <source>
        <dbReference type="Pfam" id="PF01435"/>
    </source>
</evidence>
<keyword evidence="5 6" id="KW-0482">Metalloprotease</keyword>
<evidence type="ECO:0000256" key="5">
    <source>
        <dbReference type="ARBA" id="ARBA00023049"/>
    </source>
</evidence>